<protein>
    <submittedName>
        <fullName evidence="2">Uncharacterized protein</fullName>
    </submittedName>
</protein>
<feature type="compositionally biased region" description="Low complexity" evidence="1">
    <location>
        <begin position="216"/>
        <end position="239"/>
    </location>
</feature>
<sequence length="501" mass="52550">MGSLGLDLTGPLAEEHDKRPDLFTTLPNGDSILRDVALIHPIQDATRLHRNAKKAGAAAKEKEGKKHIHYDDACIAVGIRFVPMVFETYGRPGGETVRFVKEMVRQATERLEEMNDVSAPGAVICGRAESPSAGSKFAMEPGDPLPPSMKEPDSSPNPSQSQQTGTGAASGSVAVDVLPSGEISQASASQAATGEHSTGKDGQRNFLEAERRAPLSSSTRTEPTPQETPPTASSPSETSTETDEAPPTPPPETEPESTAEALTAPGSGDNEISSSTHPPADAPTVTSGEAATPIAEGSHVVAVHEGRGDGPPVTSASSPVGGGDGEEAPGASFVERGAQYIIATDSATAPVLRFVSPDSDLSDARFSMGQEALIELSARERSRQKHGLKVEERHRTRSEARAKELERGRERAKMVQMVGMMAANGLATGASGLLTEALPTIDDDYPYKCKCGADGFCVNFVNPESEQQQRPCNPGEGAATRSLGSLPTGLFAFVLFLFAMV</sequence>
<feature type="compositionally biased region" description="Low complexity" evidence="1">
    <location>
        <begin position="154"/>
        <end position="163"/>
    </location>
</feature>
<gene>
    <name evidence="2" type="ORF">Cvel_10592</name>
</gene>
<feature type="compositionally biased region" description="Low complexity" evidence="1">
    <location>
        <begin position="256"/>
        <end position="265"/>
    </location>
</feature>
<proteinExistence type="predicted"/>
<name>A0A0G4I3I1_9ALVE</name>
<dbReference type="AlphaFoldDB" id="A0A0G4I3I1"/>
<accession>A0A0G4I3I1</accession>
<evidence type="ECO:0000256" key="1">
    <source>
        <dbReference type="SAM" id="MobiDB-lite"/>
    </source>
</evidence>
<dbReference type="VEuPathDB" id="CryptoDB:Cvel_10592"/>
<feature type="compositionally biased region" description="Basic and acidic residues" evidence="1">
    <location>
        <begin position="197"/>
        <end position="213"/>
    </location>
</feature>
<evidence type="ECO:0000313" key="2">
    <source>
        <dbReference type="EMBL" id="CEM51404.1"/>
    </source>
</evidence>
<feature type="region of interest" description="Disordered" evidence="1">
    <location>
        <begin position="125"/>
        <end position="171"/>
    </location>
</feature>
<organism evidence="2">
    <name type="scientific">Chromera velia CCMP2878</name>
    <dbReference type="NCBI Taxonomy" id="1169474"/>
    <lineage>
        <taxon>Eukaryota</taxon>
        <taxon>Sar</taxon>
        <taxon>Alveolata</taxon>
        <taxon>Colpodellida</taxon>
        <taxon>Chromeraceae</taxon>
        <taxon>Chromera</taxon>
    </lineage>
</organism>
<feature type="compositionally biased region" description="Polar residues" evidence="1">
    <location>
        <begin position="184"/>
        <end position="196"/>
    </location>
</feature>
<reference evidence="2" key="1">
    <citation type="submission" date="2014-11" db="EMBL/GenBank/DDBJ databases">
        <authorList>
            <person name="Otto D Thomas"/>
            <person name="Naeem Raeece"/>
        </authorList>
    </citation>
    <scope>NUCLEOTIDE SEQUENCE</scope>
</reference>
<feature type="region of interest" description="Disordered" evidence="1">
    <location>
        <begin position="184"/>
        <end position="330"/>
    </location>
</feature>
<dbReference type="EMBL" id="CDMZ01004938">
    <property type="protein sequence ID" value="CEM51404.1"/>
    <property type="molecule type" value="Genomic_DNA"/>
</dbReference>